<dbReference type="Proteomes" id="UP001601303">
    <property type="component" value="Unassembled WGS sequence"/>
</dbReference>
<dbReference type="RefSeq" id="WP_388115669.1">
    <property type="nucleotide sequence ID" value="NZ_JBIAHM010000040.1"/>
</dbReference>
<name>A0ABW6ML42_9ACTN</name>
<accession>A0ABW6ML42</accession>
<dbReference type="SUPFAM" id="SSF82784">
    <property type="entry name" value="OsmC-like"/>
    <property type="match status" value="2"/>
</dbReference>
<reference evidence="1 2" key="1">
    <citation type="submission" date="2024-10" db="EMBL/GenBank/DDBJ databases">
        <title>The Natural Products Discovery Center: Release of the First 8490 Sequenced Strains for Exploring Actinobacteria Biosynthetic Diversity.</title>
        <authorList>
            <person name="Kalkreuter E."/>
            <person name="Kautsar S.A."/>
            <person name="Yang D."/>
            <person name="Bader C.D."/>
            <person name="Teijaro C.N."/>
            <person name="Fluegel L."/>
            <person name="Davis C.M."/>
            <person name="Simpson J.R."/>
            <person name="Lauterbach L."/>
            <person name="Steele A.D."/>
            <person name="Gui C."/>
            <person name="Meng S."/>
            <person name="Li G."/>
            <person name="Viehrig K."/>
            <person name="Ye F."/>
            <person name="Su P."/>
            <person name="Kiefer A.F."/>
            <person name="Nichols A."/>
            <person name="Cepeda A.J."/>
            <person name="Yan W."/>
            <person name="Fan B."/>
            <person name="Jiang Y."/>
            <person name="Adhikari A."/>
            <person name="Zheng C.-J."/>
            <person name="Schuster L."/>
            <person name="Cowan T.M."/>
            <person name="Smanski M.J."/>
            <person name="Chevrette M.G."/>
            <person name="De Carvalho L.P.S."/>
            <person name="Shen B."/>
        </authorList>
    </citation>
    <scope>NUCLEOTIDE SEQUENCE [LARGE SCALE GENOMIC DNA]</scope>
    <source>
        <strain evidence="1 2">NPDC006488</strain>
    </source>
</reference>
<dbReference type="GO" id="GO:0004601">
    <property type="term" value="F:peroxidase activity"/>
    <property type="evidence" value="ECO:0007669"/>
    <property type="project" value="UniProtKB-KW"/>
</dbReference>
<dbReference type="PANTHER" id="PTHR35368:SF1">
    <property type="entry name" value="HYDROPEROXIDE REDUCTASE"/>
    <property type="match status" value="1"/>
</dbReference>
<dbReference type="InterPro" id="IPR015946">
    <property type="entry name" value="KH_dom-like_a/b"/>
</dbReference>
<dbReference type="EC" id="1.11.1.-" evidence="1"/>
<protein>
    <submittedName>
        <fullName evidence="1">OsmC family protein</fullName>
        <ecNumber evidence="1">1.11.1.-</ecNumber>
    </submittedName>
</protein>
<organism evidence="1 2">
    <name type="scientific">Streptomyces hokutonensis</name>
    <dbReference type="NCBI Taxonomy" id="1306990"/>
    <lineage>
        <taxon>Bacteria</taxon>
        <taxon>Bacillati</taxon>
        <taxon>Actinomycetota</taxon>
        <taxon>Actinomycetes</taxon>
        <taxon>Kitasatosporales</taxon>
        <taxon>Streptomycetaceae</taxon>
        <taxon>Streptomyces</taxon>
    </lineage>
</organism>
<dbReference type="InterPro" id="IPR003718">
    <property type="entry name" value="OsmC/Ohr_fam"/>
</dbReference>
<dbReference type="Pfam" id="PF02566">
    <property type="entry name" value="OsmC"/>
    <property type="match status" value="1"/>
</dbReference>
<keyword evidence="2" id="KW-1185">Reference proteome</keyword>
<dbReference type="Gene3D" id="3.30.300.20">
    <property type="match status" value="2"/>
</dbReference>
<proteinExistence type="predicted"/>
<dbReference type="InterPro" id="IPR036102">
    <property type="entry name" value="OsmC/Ohrsf"/>
</dbReference>
<dbReference type="EMBL" id="JBIAHM010000040">
    <property type="protein sequence ID" value="MFE9606851.1"/>
    <property type="molecule type" value="Genomic_DNA"/>
</dbReference>
<comment type="caution">
    <text evidence="1">The sequence shown here is derived from an EMBL/GenBank/DDBJ whole genome shotgun (WGS) entry which is preliminary data.</text>
</comment>
<keyword evidence="1" id="KW-0575">Peroxidase</keyword>
<dbReference type="PANTHER" id="PTHR35368">
    <property type="entry name" value="HYDROPEROXIDE REDUCTASE"/>
    <property type="match status" value="1"/>
</dbReference>
<evidence type="ECO:0000313" key="2">
    <source>
        <dbReference type="Proteomes" id="UP001601303"/>
    </source>
</evidence>
<keyword evidence="1" id="KW-0560">Oxidoreductase</keyword>
<evidence type="ECO:0000313" key="1">
    <source>
        <dbReference type="EMBL" id="MFE9606851.1"/>
    </source>
</evidence>
<dbReference type="InterPro" id="IPR052924">
    <property type="entry name" value="OsmC/Ohr_hydroprdx_reductase"/>
</dbReference>
<gene>
    <name evidence="1" type="ORF">ACFYNQ_51005</name>
</gene>
<sequence length="348" mass="37436">MRNSFNISGFSEAAHEIRDDPREAQYHYSVRSTFSPTRGVIAHTEPALLGSVKSARKFTIPVSTPAAMGISMENPEDPTPLDLALTGIAACSLKTMVGGGTARGITFGSLSMTISAGLDGGHGSTSLDAPIAGISCRIHADDSVGGSVLDELVSQVRSHSPNHRTVTDPIPVLLDIGRPLHDSVVPGPVTTHLVTAGQRAQARRVRWVSSTQFESIGENDEPSSVLRVDQPKQLTGVDWGPNPQEYLLMALAAEVALQTRQEALRRTRSEGVWEVHAKARVDIRGLLKLDPTAPVPIQDLVCAVRPRHALPEEEWRDIARAAVRRSVLVDLLTNPCSMKIDLICGVPV</sequence>